<reference evidence="6" key="1">
    <citation type="journal article" date="2019" name="Int. J. Syst. Evol. Microbiol.">
        <title>The Global Catalogue of Microorganisms (GCM) 10K type strain sequencing project: providing services to taxonomists for standard genome sequencing and annotation.</title>
        <authorList>
            <consortium name="The Broad Institute Genomics Platform"/>
            <consortium name="The Broad Institute Genome Sequencing Center for Infectious Disease"/>
            <person name="Wu L."/>
            <person name="Ma J."/>
        </authorList>
    </citation>
    <scope>NUCLEOTIDE SEQUENCE [LARGE SCALE GENOMIC DNA]</scope>
    <source>
        <strain evidence="6">CCUG 43114</strain>
    </source>
</reference>
<dbReference type="PANTHER" id="PTHR43201">
    <property type="entry name" value="ACYL-COA SYNTHETASE"/>
    <property type="match status" value="1"/>
</dbReference>
<dbReference type="Gene3D" id="3.40.50.12780">
    <property type="entry name" value="N-terminal domain of ligase-like"/>
    <property type="match status" value="1"/>
</dbReference>
<dbReference type="Proteomes" id="UP001596122">
    <property type="component" value="Unassembled WGS sequence"/>
</dbReference>
<dbReference type="Pfam" id="PF13193">
    <property type="entry name" value="AMP-binding_C"/>
    <property type="match status" value="1"/>
</dbReference>
<dbReference type="InterPro" id="IPR020845">
    <property type="entry name" value="AMP-binding_CS"/>
</dbReference>
<dbReference type="InterPro" id="IPR025110">
    <property type="entry name" value="AMP-bd_C"/>
</dbReference>
<dbReference type="EMBL" id="JBHSLD010000007">
    <property type="protein sequence ID" value="MFC5381079.1"/>
    <property type="molecule type" value="Genomic_DNA"/>
</dbReference>
<feature type="domain" description="AMP-dependent synthetase/ligase" evidence="3">
    <location>
        <begin position="40"/>
        <end position="402"/>
    </location>
</feature>
<protein>
    <submittedName>
        <fullName evidence="5">Class I adenylate-forming enzyme family protein</fullName>
    </submittedName>
</protein>
<dbReference type="PANTHER" id="PTHR43201:SF5">
    <property type="entry name" value="MEDIUM-CHAIN ACYL-COA LIGASE ACSF2, MITOCHONDRIAL"/>
    <property type="match status" value="1"/>
</dbReference>
<sequence length="551" mass="57916">MPEAAPAYDRDAVEVVREPWCGGDVLSYRPRPRDVLDVLDHAVRHRPDAVALVDARDGRSRTARQLAADVVATAEEWTAAGLEPGDGVGIAAANGGDHLVALLACAATGAVAVGLSPRLAVGQWRYQLAHSRCRWLLHEPHDDEHAALARAAVDGVPGVRRIPSLASTGSPATDDWERFQATRTPAAPDQPYQVVYTSGSTGRPKASQVVHRASVHSGIAYDRLLRLRPGDSSGVLFSLGYISAVHAHVLPALLSGARLVMLPTGSPRTWVEQLARFDVTWAYAVPSWWSLALREPGLSGAGLPRLRLAGAGGSPFPDRLRDALAARLPDAELLNVYGLSETHSPATVLRGRELWEHPGAAGRPLEVVEVEVRDPDAPGGAALPDGTPGEVWLRSSLVTTGYAGDPAASAAAVRAGAFRTGDVGVLHRDGSGGVLTLLDRVKDLVNRAGVKVYSAEVERVLAEHPGIADAACVAVPDPRAGETVAVVLVASGPGPHPTDPEVRAWVRERLGTSAVPSVLRRVEALPRGGTGKTDKPALRRLLAAEGAPPPG</sequence>
<gene>
    <name evidence="5" type="ORF">ACFPJ6_09765</name>
</gene>
<name>A0ABW0GP47_9MICO</name>
<dbReference type="Pfam" id="PF00501">
    <property type="entry name" value="AMP-binding"/>
    <property type="match status" value="1"/>
</dbReference>
<dbReference type="SUPFAM" id="SSF56801">
    <property type="entry name" value="Acetyl-CoA synthetase-like"/>
    <property type="match status" value="1"/>
</dbReference>
<dbReference type="RefSeq" id="WP_340271687.1">
    <property type="nucleotide sequence ID" value="NZ_JBBEOG010000014.1"/>
</dbReference>
<evidence type="ECO:0000313" key="6">
    <source>
        <dbReference type="Proteomes" id="UP001596122"/>
    </source>
</evidence>
<dbReference type="PROSITE" id="PS00455">
    <property type="entry name" value="AMP_BINDING"/>
    <property type="match status" value="1"/>
</dbReference>
<dbReference type="InterPro" id="IPR000873">
    <property type="entry name" value="AMP-dep_synth/lig_dom"/>
</dbReference>
<evidence type="ECO:0000256" key="1">
    <source>
        <dbReference type="ARBA" id="ARBA00006432"/>
    </source>
</evidence>
<keyword evidence="2" id="KW-0436">Ligase</keyword>
<proteinExistence type="inferred from homology"/>
<feature type="domain" description="AMP-binding enzyme C-terminal" evidence="4">
    <location>
        <begin position="456"/>
        <end position="532"/>
    </location>
</feature>
<evidence type="ECO:0000256" key="2">
    <source>
        <dbReference type="ARBA" id="ARBA00022598"/>
    </source>
</evidence>
<dbReference type="InterPro" id="IPR042099">
    <property type="entry name" value="ANL_N_sf"/>
</dbReference>
<evidence type="ECO:0000313" key="5">
    <source>
        <dbReference type="EMBL" id="MFC5381079.1"/>
    </source>
</evidence>
<comment type="similarity">
    <text evidence="1">Belongs to the ATP-dependent AMP-binding enzyme family.</text>
</comment>
<dbReference type="InterPro" id="IPR045851">
    <property type="entry name" value="AMP-bd_C_sf"/>
</dbReference>
<organism evidence="5 6">
    <name type="scientific">Aquipuribacter nitratireducens</name>
    <dbReference type="NCBI Taxonomy" id="650104"/>
    <lineage>
        <taxon>Bacteria</taxon>
        <taxon>Bacillati</taxon>
        <taxon>Actinomycetota</taxon>
        <taxon>Actinomycetes</taxon>
        <taxon>Micrococcales</taxon>
        <taxon>Intrasporangiaceae</taxon>
        <taxon>Aquipuribacter</taxon>
    </lineage>
</organism>
<keyword evidence="6" id="KW-1185">Reference proteome</keyword>
<accession>A0ABW0GP47</accession>
<comment type="caution">
    <text evidence="5">The sequence shown here is derived from an EMBL/GenBank/DDBJ whole genome shotgun (WGS) entry which is preliminary data.</text>
</comment>
<dbReference type="Gene3D" id="3.30.300.30">
    <property type="match status" value="1"/>
</dbReference>
<evidence type="ECO:0000259" key="3">
    <source>
        <dbReference type="Pfam" id="PF00501"/>
    </source>
</evidence>
<evidence type="ECO:0000259" key="4">
    <source>
        <dbReference type="Pfam" id="PF13193"/>
    </source>
</evidence>